<dbReference type="GO" id="GO:0004417">
    <property type="term" value="F:hydroxyethylthiazole kinase activity"/>
    <property type="evidence" value="ECO:0007669"/>
    <property type="project" value="UniProtKB-UniRule"/>
</dbReference>
<feature type="binding site" evidence="11">
    <location>
        <position position="170"/>
    </location>
    <ligand>
        <name>ATP</name>
        <dbReference type="ChEBI" id="CHEBI:30616"/>
    </ligand>
</feature>
<name>A0A1V2UMT5_ENTMU</name>
<dbReference type="OrthoDB" id="9778146at2"/>
<keyword evidence="5 11" id="KW-0479">Metal-binding</keyword>
<feature type="binding site" evidence="11">
    <location>
        <position position="120"/>
    </location>
    <ligand>
        <name>ATP</name>
        <dbReference type="ChEBI" id="CHEBI:30616"/>
    </ligand>
</feature>
<dbReference type="InterPro" id="IPR029056">
    <property type="entry name" value="Ribokinase-like"/>
</dbReference>
<dbReference type="Proteomes" id="UP000189299">
    <property type="component" value="Unassembled WGS sequence"/>
</dbReference>
<evidence type="ECO:0000313" key="14">
    <source>
        <dbReference type="Proteomes" id="UP000189299"/>
    </source>
</evidence>
<comment type="catalytic activity">
    <reaction evidence="1 11">
        <text>5-(2-hydroxyethyl)-4-methylthiazole + ATP = 4-methyl-5-(2-phosphooxyethyl)-thiazole + ADP + H(+)</text>
        <dbReference type="Rhea" id="RHEA:24212"/>
        <dbReference type="ChEBI" id="CHEBI:15378"/>
        <dbReference type="ChEBI" id="CHEBI:17957"/>
        <dbReference type="ChEBI" id="CHEBI:30616"/>
        <dbReference type="ChEBI" id="CHEBI:58296"/>
        <dbReference type="ChEBI" id="CHEBI:456216"/>
        <dbReference type="EC" id="2.7.1.50"/>
    </reaction>
</comment>
<dbReference type="AlphaFoldDB" id="A0A1V2UMT5"/>
<dbReference type="GO" id="GO:0009228">
    <property type="term" value="P:thiamine biosynthetic process"/>
    <property type="evidence" value="ECO:0007669"/>
    <property type="project" value="UniProtKB-KW"/>
</dbReference>
<evidence type="ECO:0000256" key="3">
    <source>
        <dbReference type="ARBA" id="ARBA00004868"/>
    </source>
</evidence>
<dbReference type="EMBL" id="AP019810">
    <property type="protein sequence ID" value="BBM13756.1"/>
    <property type="molecule type" value="Genomic_DNA"/>
</dbReference>
<dbReference type="Proteomes" id="UP000509460">
    <property type="component" value="Chromosome"/>
</dbReference>
<dbReference type="Gene3D" id="3.40.1190.20">
    <property type="match status" value="1"/>
</dbReference>
<protein>
    <recommendedName>
        <fullName evidence="11">Hydroxyethylthiazole kinase</fullName>
        <ecNumber evidence="11">2.7.1.50</ecNumber>
    </recommendedName>
    <alternativeName>
        <fullName evidence="11">4-methyl-5-beta-hydroxyethylthiazole kinase</fullName>
        <shortName evidence="11">TH kinase</shortName>
        <shortName evidence="11">Thz kinase</shortName>
    </alternativeName>
</protein>
<dbReference type="SUPFAM" id="SSF53613">
    <property type="entry name" value="Ribokinase-like"/>
    <property type="match status" value="1"/>
</dbReference>
<organism evidence="13 14">
    <name type="scientific">Enterococcus mundtii</name>
    <dbReference type="NCBI Taxonomy" id="53346"/>
    <lineage>
        <taxon>Bacteria</taxon>
        <taxon>Bacillati</taxon>
        <taxon>Bacillota</taxon>
        <taxon>Bacilli</taxon>
        <taxon>Lactobacillales</taxon>
        <taxon>Enterococcaceae</taxon>
        <taxon>Enterococcus</taxon>
    </lineage>
</organism>
<evidence type="ECO:0000256" key="9">
    <source>
        <dbReference type="ARBA" id="ARBA00022842"/>
    </source>
</evidence>
<dbReference type="PRINTS" id="PR01099">
    <property type="entry name" value="HYETHTZKNASE"/>
</dbReference>
<evidence type="ECO:0000313" key="15">
    <source>
        <dbReference type="Proteomes" id="UP000509460"/>
    </source>
</evidence>
<evidence type="ECO:0000256" key="2">
    <source>
        <dbReference type="ARBA" id="ARBA00001946"/>
    </source>
</evidence>
<evidence type="ECO:0000256" key="5">
    <source>
        <dbReference type="ARBA" id="ARBA00022723"/>
    </source>
</evidence>
<dbReference type="PIRSF" id="PIRSF000513">
    <property type="entry name" value="Thz_kinase"/>
    <property type="match status" value="1"/>
</dbReference>
<evidence type="ECO:0000256" key="10">
    <source>
        <dbReference type="ARBA" id="ARBA00022977"/>
    </source>
</evidence>
<dbReference type="UniPathway" id="UPA00060">
    <property type="reaction ID" value="UER00139"/>
</dbReference>
<proteinExistence type="inferred from homology"/>
<keyword evidence="7 11" id="KW-0418">Kinase</keyword>
<accession>A0A1V2UMT5</accession>
<evidence type="ECO:0000256" key="7">
    <source>
        <dbReference type="ARBA" id="ARBA00022777"/>
    </source>
</evidence>
<keyword evidence="6 11" id="KW-0547">Nucleotide-binding</keyword>
<keyword evidence="8 11" id="KW-0067">ATP-binding</keyword>
<keyword evidence="10 11" id="KW-0784">Thiamine biosynthesis</keyword>
<evidence type="ECO:0000256" key="1">
    <source>
        <dbReference type="ARBA" id="ARBA00001771"/>
    </source>
</evidence>
<evidence type="ECO:0000313" key="13">
    <source>
        <dbReference type="EMBL" id="ONN44816.1"/>
    </source>
</evidence>
<keyword evidence="4 11" id="KW-0808">Transferase</keyword>
<gene>
    <name evidence="11 12" type="primary">thiM</name>
    <name evidence="13" type="ORF">BTN92_01385</name>
    <name evidence="12" type="ORF">EM151A_0515</name>
</gene>
<dbReference type="NCBIfam" id="TIGR00694">
    <property type="entry name" value="thiM"/>
    <property type="match status" value="1"/>
</dbReference>
<dbReference type="EMBL" id="MSTR01000001">
    <property type="protein sequence ID" value="ONN44816.1"/>
    <property type="molecule type" value="Genomic_DNA"/>
</dbReference>
<evidence type="ECO:0000256" key="6">
    <source>
        <dbReference type="ARBA" id="ARBA00022741"/>
    </source>
</evidence>
<dbReference type="NCBIfam" id="NF006830">
    <property type="entry name" value="PRK09355.1"/>
    <property type="match status" value="1"/>
</dbReference>
<evidence type="ECO:0000256" key="11">
    <source>
        <dbReference type="HAMAP-Rule" id="MF_00228"/>
    </source>
</evidence>
<keyword evidence="9 11" id="KW-0460">Magnesium</keyword>
<evidence type="ECO:0000256" key="4">
    <source>
        <dbReference type="ARBA" id="ARBA00022679"/>
    </source>
</evidence>
<dbReference type="GO" id="GO:0000287">
    <property type="term" value="F:magnesium ion binding"/>
    <property type="evidence" value="ECO:0007669"/>
    <property type="project" value="UniProtKB-UniRule"/>
</dbReference>
<dbReference type="InterPro" id="IPR000417">
    <property type="entry name" value="Hyethyz_kinase"/>
</dbReference>
<feature type="binding site" evidence="11">
    <location>
        <position position="197"/>
    </location>
    <ligand>
        <name>substrate</name>
    </ligand>
</feature>
<reference evidence="13 14" key="1">
    <citation type="submission" date="2016-12" db="EMBL/GenBank/DDBJ databases">
        <authorList>
            <person name="Song W.-J."/>
            <person name="Kurnit D.M."/>
        </authorList>
    </citation>
    <scope>NUCLEOTIDE SEQUENCE [LARGE SCALE GENOMIC DNA]</scope>
    <source>
        <strain evidence="13 14">CGB1038-1_S1</strain>
    </source>
</reference>
<dbReference type="Pfam" id="PF02110">
    <property type="entry name" value="HK"/>
    <property type="match status" value="1"/>
</dbReference>
<comment type="pathway">
    <text evidence="3 11">Cofactor biosynthesis; thiamine diphosphate biosynthesis; 4-methyl-5-(2-phosphoethyl)-thiazole from 5-(2-hydroxyethyl)-4-methylthiazole: step 1/1.</text>
</comment>
<evidence type="ECO:0000313" key="12">
    <source>
        <dbReference type="EMBL" id="BBM13756.1"/>
    </source>
</evidence>
<evidence type="ECO:0000256" key="8">
    <source>
        <dbReference type="ARBA" id="ARBA00022840"/>
    </source>
</evidence>
<dbReference type="HAMAP" id="MF_00228">
    <property type="entry name" value="Thz_kinase"/>
    <property type="match status" value="1"/>
</dbReference>
<dbReference type="GO" id="GO:0009229">
    <property type="term" value="P:thiamine diphosphate biosynthetic process"/>
    <property type="evidence" value="ECO:0007669"/>
    <property type="project" value="UniProtKB-UniRule"/>
</dbReference>
<sequence>MNTFLKTAVETVRMKNPLVHHITNYVTVNDCANVTLAIGGSPIMADDALEVAEITAMSQALVLNMGTLNERTVASMLSAGQTANEKGIPIIFDPVGAGASQFRNQTAKTIIENLKCAVIRGNISEIRFLAGIASTTKGVDASADDASSIEEAQRIADQLATAHKCIVVITGATDVISDGRRKILVHNGCPEMSRITGTGCMLTSLIASFCGGSPEHLFHAATTAVLTMGIAGELALEQTAGTGSFRIALIDEISRIDRETLLLRGNYFEK</sequence>
<dbReference type="GO" id="GO:0005524">
    <property type="term" value="F:ATP binding"/>
    <property type="evidence" value="ECO:0007669"/>
    <property type="project" value="UniProtKB-UniRule"/>
</dbReference>
<reference evidence="12 15" key="2">
    <citation type="submission" date="2019-07" db="EMBL/GenBank/DDBJ databases">
        <title>antibiotic susceptibility of plant-derived lactic acid bacteria.</title>
        <authorList>
            <person name="Sugiyama M."/>
            <person name="Noda M."/>
        </authorList>
    </citation>
    <scope>NUCLEOTIDE SEQUENCE [LARGE SCALE GENOMIC DNA]</scope>
    <source>
        <strain evidence="12 15">15-1A</strain>
    </source>
</reference>
<comment type="similarity">
    <text evidence="11">Belongs to the Thz kinase family.</text>
</comment>
<dbReference type="RefSeq" id="WP_023519970.1">
    <property type="nucleotide sequence ID" value="NZ_AP019810.1"/>
</dbReference>
<feature type="binding site" evidence="11">
    <location>
        <position position="44"/>
    </location>
    <ligand>
        <name>substrate</name>
    </ligand>
</feature>
<comment type="function">
    <text evidence="11">Catalyzes the phosphorylation of the hydroxyl group of 4-methyl-5-beta-hydroxyethylthiazole (THZ).</text>
</comment>
<dbReference type="EC" id="2.7.1.50" evidence="11"/>
<dbReference type="STRING" id="53346.A5802_001572"/>
<dbReference type="CDD" id="cd01170">
    <property type="entry name" value="THZ_kinase"/>
    <property type="match status" value="1"/>
</dbReference>
<comment type="cofactor">
    <cofactor evidence="2 11">
        <name>Mg(2+)</name>
        <dbReference type="ChEBI" id="CHEBI:18420"/>
    </cofactor>
</comment>